<evidence type="ECO:0000256" key="14">
    <source>
        <dbReference type="SAM" id="SignalP"/>
    </source>
</evidence>
<evidence type="ECO:0000313" key="15">
    <source>
        <dbReference type="EMBL" id="AEI98820.1"/>
    </source>
</evidence>
<feature type="transmembrane region" description="Helical" evidence="13">
    <location>
        <begin position="296"/>
        <end position="316"/>
    </location>
</feature>
<evidence type="ECO:0000256" key="11">
    <source>
        <dbReference type="ARBA" id="ARBA00023157"/>
    </source>
</evidence>
<evidence type="ECO:0000256" key="2">
    <source>
        <dbReference type="ARBA" id="ARBA00004477"/>
    </source>
</evidence>
<keyword evidence="9 13" id="KW-1133">Transmembrane helix</keyword>
<dbReference type="FunFam" id="3.40.30.10:FF:000009">
    <property type="entry name" value="Tumor suppressor candidate 3"/>
    <property type="match status" value="1"/>
</dbReference>
<dbReference type="GO" id="GO:0015693">
    <property type="term" value="P:magnesium ion transport"/>
    <property type="evidence" value="ECO:0007669"/>
    <property type="project" value="UniProtKB-ARBA"/>
</dbReference>
<dbReference type="Gene3D" id="3.40.30.10">
    <property type="entry name" value="Glutaredoxin"/>
    <property type="match status" value="1"/>
</dbReference>
<keyword evidence="10 13" id="KW-0472">Membrane</keyword>
<proteinExistence type="evidence at transcript level"/>
<dbReference type="PROSITE" id="PS51257">
    <property type="entry name" value="PROKAR_LIPOPROTEIN"/>
    <property type="match status" value="1"/>
</dbReference>
<dbReference type="EMBL" id="HQ896858">
    <property type="protein sequence ID" value="AEI98820.1"/>
    <property type="molecule type" value="mRNA"/>
</dbReference>
<name>F8TGY1_9DIPT</name>
<protein>
    <submittedName>
        <fullName evidence="15">Oligosaccharyl transferase</fullName>
    </submittedName>
</protein>
<dbReference type="InterPro" id="IPR036249">
    <property type="entry name" value="Thioredoxin-like_sf"/>
</dbReference>
<keyword evidence="4" id="KW-0813">Transport</keyword>
<evidence type="ECO:0000256" key="7">
    <source>
        <dbReference type="ARBA" id="ARBA00022824"/>
    </source>
</evidence>
<dbReference type="Pfam" id="PF04756">
    <property type="entry name" value="OST3_OST6"/>
    <property type="match status" value="1"/>
</dbReference>
<evidence type="ECO:0000256" key="13">
    <source>
        <dbReference type="SAM" id="Phobius"/>
    </source>
</evidence>
<sequence>MKIQLIFLSFIVLSCIQWLSANGQRKSGSPQTLGERVQMLSEINNKRSVLKFNLQKFRDFVKSSPRNYSIVIMFTALAPARQCSICRHAHDEYTILANSYRYSQAYSNNLFFAMVDFDEASDVFQMLRMNTAPVFMHFPAKGKPKAADTLDIQRTGYMAESLAKWIQERTDIQIRIFRPPNYSGTIAVLMLVSLVGGFLYMRRNNLEFLFNKRMWGVLALTFCFAMISGQMWNHIRGPPLMHRGANGGIAYIHGSSQAQLVIETYIIMFLSDAMIVLGMILITEAGQQSDQRKGRFMAIIGLILVAIFFSEILSIFRSKAQGYPYSFLFK</sequence>
<feature type="transmembrane region" description="Helical" evidence="13">
    <location>
        <begin position="265"/>
        <end position="284"/>
    </location>
</feature>
<evidence type="ECO:0000256" key="3">
    <source>
        <dbReference type="ARBA" id="ARBA00009561"/>
    </source>
</evidence>
<accession>F8TGY1</accession>
<dbReference type="GO" id="GO:0008250">
    <property type="term" value="C:oligosaccharyltransferase complex"/>
    <property type="evidence" value="ECO:0007669"/>
    <property type="project" value="TreeGrafter"/>
</dbReference>
<keyword evidence="7" id="KW-0256">Endoplasmic reticulum</keyword>
<feature type="chain" id="PRO_5007658908" evidence="14">
    <location>
        <begin position="24"/>
        <end position="330"/>
    </location>
</feature>
<feature type="transmembrane region" description="Helical" evidence="13">
    <location>
        <begin position="182"/>
        <end position="201"/>
    </location>
</feature>
<dbReference type="InterPro" id="IPR021149">
    <property type="entry name" value="OligosaccharylTrfase_OST3/OST6"/>
</dbReference>
<comment type="pathway">
    <text evidence="12">Protein modification.</text>
</comment>
<organism evidence="15">
    <name type="scientific">Orseolia oryzae</name>
    <name type="common">Asian rice gall midge</name>
    <dbReference type="NCBI Taxonomy" id="33408"/>
    <lineage>
        <taxon>Eukaryota</taxon>
        <taxon>Metazoa</taxon>
        <taxon>Ecdysozoa</taxon>
        <taxon>Arthropoda</taxon>
        <taxon>Hexapoda</taxon>
        <taxon>Insecta</taxon>
        <taxon>Pterygota</taxon>
        <taxon>Neoptera</taxon>
        <taxon>Endopterygota</taxon>
        <taxon>Diptera</taxon>
        <taxon>Nematocera</taxon>
        <taxon>Sciaroidea</taxon>
        <taxon>Cecidomyiidae</taxon>
        <taxon>Orseolia</taxon>
    </lineage>
</organism>
<evidence type="ECO:0000256" key="9">
    <source>
        <dbReference type="ARBA" id="ARBA00022989"/>
    </source>
</evidence>
<evidence type="ECO:0000256" key="6">
    <source>
        <dbReference type="ARBA" id="ARBA00022729"/>
    </source>
</evidence>
<evidence type="ECO:0000256" key="10">
    <source>
        <dbReference type="ARBA" id="ARBA00023136"/>
    </source>
</evidence>
<keyword evidence="8" id="KW-0460">Magnesium</keyword>
<comment type="subcellular location">
    <subcellularLocation>
        <location evidence="2">Endoplasmic reticulum membrane</location>
        <topology evidence="2">Multi-pass membrane protein</topology>
    </subcellularLocation>
</comment>
<evidence type="ECO:0000256" key="12">
    <source>
        <dbReference type="ARBA" id="ARBA00043952"/>
    </source>
</evidence>
<keyword evidence="15" id="KW-0808">Transferase</keyword>
<dbReference type="PANTHER" id="PTHR12692">
    <property type="entry name" value="DOLICHYL-DIPHOSPHOOLIGOSACCHARIDE--PROTEIN GLYCOSYLTRANSFERASE-RELATED"/>
    <property type="match status" value="1"/>
</dbReference>
<keyword evidence="5 13" id="KW-0812">Transmembrane</keyword>
<comment type="function">
    <text evidence="1">Subunit of the oligosaccharyl transferase (OST) complex that catalyzes the initial transfer of a defined glycan (Glc(3)Man(9)GlcNAc(2) in eukaryotes) from the lipid carrier dolichol-pyrophosphate to an asparagine residue within an Asn-X-Ser/Thr consensus motif in nascent polypeptide chains, the first step in protein N-glycosylation. N-glycosylation occurs cotranslationally and the complex associates with the Sec61 complex at the channel-forming translocon complex that mediates protein translocation across the endoplasmic reticulum (ER). All subunits are required for a maximal enzyme activity.</text>
</comment>
<keyword evidence="11" id="KW-1015">Disulfide bond</keyword>
<keyword evidence="6 14" id="KW-0732">Signal</keyword>
<dbReference type="GO" id="GO:0016740">
    <property type="term" value="F:transferase activity"/>
    <property type="evidence" value="ECO:0007669"/>
    <property type="project" value="UniProtKB-KW"/>
</dbReference>
<feature type="signal peptide" evidence="14">
    <location>
        <begin position="1"/>
        <end position="23"/>
    </location>
</feature>
<reference evidence="15" key="1">
    <citation type="journal article" date="2011" name="Insect Mol. Biol.">
        <title>Compatible interaction with its rice host leads to enhanced expression of the gamma subunit of oligosaccharyl transferase in the Asian rice gall midge, Orseolia oryzae.</title>
        <authorList>
            <person name="Sinha D.K."/>
            <person name="Bentur J.S."/>
            <person name="Nair S."/>
        </authorList>
    </citation>
    <scope>NUCLEOTIDE SEQUENCE</scope>
</reference>
<dbReference type="GO" id="GO:0018279">
    <property type="term" value="P:protein N-linked glycosylation via asparagine"/>
    <property type="evidence" value="ECO:0007669"/>
    <property type="project" value="TreeGrafter"/>
</dbReference>
<comment type="similarity">
    <text evidence="3">Belongs to the OST3/OST6 family.</text>
</comment>
<dbReference type="PANTHER" id="PTHR12692:SF0">
    <property type="entry name" value="GH11935P"/>
    <property type="match status" value="1"/>
</dbReference>
<dbReference type="SUPFAM" id="SSF52833">
    <property type="entry name" value="Thioredoxin-like"/>
    <property type="match status" value="1"/>
</dbReference>
<evidence type="ECO:0000256" key="1">
    <source>
        <dbReference type="ARBA" id="ARBA00002791"/>
    </source>
</evidence>
<evidence type="ECO:0000256" key="8">
    <source>
        <dbReference type="ARBA" id="ARBA00022842"/>
    </source>
</evidence>
<dbReference type="EMBL" id="HQ896857">
    <property type="protein sequence ID" value="AEI98819.1"/>
    <property type="molecule type" value="Genomic_DNA"/>
</dbReference>
<gene>
    <name evidence="15" type="primary">OST</name>
</gene>
<evidence type="ECO:0000256" key="4">
    <source>
        <dbReference type="ARBA" id="ARBA00022448"/>
    </source>
</evidence>
<evidence type="ECO:0000256" key="5">
    <source>
        <dbReference type="ARBA" id="ARBA00022692"/>
    </source>
</evidence>
<feature type="transmembrane region" description="Helical" evidence="13">
    <location>
        <begin position="213"/>
        <end position="232"/>
    </location>
</feature>
<dbReference type="AlphaFoldDB" id="F8TGY1"/>